<evidence type="ECO:0000313" key="3">
    <source>
        <dbReference type="EMBL" id="CAI2387501.1"/>
    </source>
</evidence>
<evidence type="ECO:0000313" key="4">
    <source>
        <dbReference type="Proteomes" id="UP001295684"/>
    </source>
</evidence>
<feature type="coiled-coil region" evidence="1">
    <location>
        <begin position="239"/>
        <end position="266"/>
    </location>
</feature>
<dbReference type="InterPro" id="IPR000595">
    <property type="entry name" value="cNMP-bd_dom"/>
</dbReference>
<keyword evidence="1" id="KW-0175">Coiled coil</keyword>
<dbReference type="Gene3D" id="1.25.40.10">
    <property type="entry name" value="Tetratricopeptide repeat domain"/>
    <property type="match status" value="1"/>
</dbReference>
<dbReference type="EMBL" id="CAMPGE010030006">
    <property type="protein sequence ID" value="CAI2387501.1"/>
    <property type="molecule type" value="Genomic_DNA"/>
</dbReference>
<dbReference type="InterPro" id="IPR014710">
    <property type="entry name" value="RmlC-like_jellyroll"/>
</dbReference>
<organism evidence="3 4">
    <name type="scientific">Euplotes crassus</name>
    <dbReference type="NCBI Taxonomy" id="5936"/>
    <lineage>
        <taxon>Eukaryota</taxon>
        <taxon>Sar</taxon>
        <taxon>Alveolata</taxon>
        <taxon>Ciliophora</taxon>
        <taxon>Intramacronucleata</taxon>
        <taxon>Spirotrichea</taxon>
        <taxon>Hypotrichia</taxon>
        <taxon>Euplotida</taxon>
        <taxon>Euplotidae</taxon>
        <taxon>Moneuplotes</taxon>
    </lineage>
</organism>
<accession>A0AAD2DCQ5</accession>
<dbReference type="SUPFAM" id="SSF51206">
    <property type="entry name" value="cAMP-binding domain-like"/>
    <property type="match status" value="1"/>
</dbReference>
<dbReference type="InterPro" id="IPR019734">
    <property type="entry name" value="TPR_rpt"/>
</dbReference>
<reference evidence="3" key="1">
    <citation type="submission" date="2023-07" db="EMBL/GenBank/DDBJ databases">
        <authorList>
            <consortium name="AG Swart"/>
            <person name="Singh M."/>
            <person name="Singh A."/>
            <person name="Seah K."/>
            <person name="Emmerich C."/>
        </authorList>
    </citation>
    <scope>NUCLEOTIDE SEQUENCE</scope>
    <source>
        <strain evidence="3">DP1</strain>
    </source>
</reference>
<dbReference type="InterPro" id="IPR018490">
    <property type="entry name" value="cNMP-bd_dom_sf"/>
</dbReference>
<feature type="domain" description="Cyclic nucleotide-binding" evidence="2">
    <location>
        <begin position="585"/>
        <end position="679"/>
    </location>
</feature>
<sequence length="715" mass="83114">MGRGPKNGNKFSAYSDNTNQNIIVQRSGSIIQIPKRPPDLIKSRISAFRSRNSAQKLAKTKTNLQSILQEPPKKQEEAEQLKLDFQIPQIEADGTENENEEKGIQFWFKRGKQISEKQEIEPAMDAYIQGLMVDDNHWQTYHNLGCCASLLDKNQTALRYFQTAHKICPNELYPIYALTITKIRLGDLNISMKYIRKANKILNHHKNKCVETSKIAFQESTTTLNDEQQANLIYFEALCRKINGDLQQANELYNKLSQKLSMKEKALVVKYTIGLLLIPTLEERSDVTHFVENLKDILELYTVKDEQPDVTNFMSLIPKINKPPSEIVDKKKTNKENSIEMKYMTINFETSECRHLLPEILKDQPSSILNLMKLKIFNNDVIFTENNLVYIIIYGDVIIKEFEHSTFPNKIMALLKRGDVIGSKYEAQSIKFDSWAIARATTLAAIFDQETFSKIWYNHQTKKRLVLQPHLKCNELLKNCCELTIFHFYNWMEIKTYKKGSLVLPQSKKSTFNNHYKIFYDEFKKKRLGTRKWDTELSQFHTQISSFFIAMAEPTKIADIVPKDLPQPINSDSELEDFDAEPCGIYIILSGTCELIAKSKCYQEKPNSKNLTDEKASTNNSRPSPCSKMVSLKTLVKGDFFGESEIFRIPDLTYYGHIFVSKEQDCEIMFLNYRAFRRIPLWELEEIKNRFENKKGEYQNRNNVIEYCLKLMTKK</sequence>
<dbReference type="AlphaFoldDB" id="A0AAD2DCQ5"/>
<protein>
    <recommendedName>
        <fullName evidence="2">Cyclic nucleotide-binding domain-containing protein</fullName>
    </recommendedName>
</protein>
<proteinExistence type="predicted"/>
<keyword evidence="4" id="KW-1185">Reference proteome</keyword>
<name>A0AAD2DCQ5_EUPCR</name>
<dbReference type="Proteomes" id="UP001295684">
    <property type="component" value="Unassembled WGS sequence"/>
</dbReference>
<dbReference type="SMART" id="SM00028">
    <property type="entry name" value="TPR"/>
    <property type="match status" value="2"/>
</dbReference>
<dbReference type="InterPro" id="IPR011990">
    <property type="entry name" value="TPR-like_helical_dom_sf"/>
</dbReference>
<dbReference type="Gene3D" id="2.60.120.10">
    <property type="entry name" value="Jelly Rolls"/>
    <property type="match status" value="1"/>
</dbReference>
<gene>
    <name evidence="3" type="ORF">ECRASSUSDP1_LOCUS29134</name>
</gene>
<evidence type="ECO:0000256" key="1">
    <source>
        <dbReference type="SAM" id="Coils"/>
    </source>
</evidence>
<comment type="caution">
    <text evidence="3">The sequence shown here is derived from an EMBL/GenBank/DDBJ whole genome shotgun (WGS) entry which is preliminary data.</text>
</comment>
<dbReference type="PROSITE" id="PS50042">
    <property type="entry name" value="CNMP_BINDING_3"/>
    <property type="match status" value="1"/>
</dbReference>
<dbReference type="SUPFAM" id="SSF48452">
    <property type="entry name" value="TPR-like"/>
    <property type="match status" value="1"/>
</dbReference>
<evidence type="ECO:0000259" key="2">
    <source>
        <dbReference type="PROSITE" id="PS50042"/>
    </source>
</evidence>